<accession>A0ABU5MY41</accession>
<dbReference type="Proteomes" id="UP001290861">
    <property type="component" value="Unassembled WGS sequence"/>
</dbReference>
<dbReference type="PANTHER" id="PTHR43312">
    <property type="entry name" value="D-THREO-ALDOSE 1-DEHYDROGENASE"/>
    <property type="match status" value="1"/>
</dbReference>
<dbReference type="InterPro" id="IPR023210">
    <property type="entry name" value="NADP_OxRdtase_dom"/>
</dbReference>
<evidence type="ECO:0000313" key="2">
    <source>
        <dbReference type="EMBL" id="MDZ8119083.1"/>
    </source>
</evidence>
<dbReference type="EC" id="1.1.1.-" evidence="2"/>
<dbReference type="RefSeq" id="WP_322608872.1">
    <property type="nucleotide sequence ID" value="NZ_JARVCO010000010.1"/>
</dbReference>
<keyword evidence="3" id="KW-1185">Reference proteome</keyword>
<proteinExistence type="predicted"/>
<evidence type="ECO:0000313" key="3">
    <source>
        <dbReference type="Proteomes" id="UP001290861"/>
    </source>
</evidence>
<dbReference type="InterPro" id="IPR053135">
    <property type="entry name" value="AKR2_Oxidoreductase"/>
</dbReference>
<comment type="caution">
    <text evidence="2">The sequence shown here is derived from an EMBL/GenBank/DDBJ whole genome shotgun (WGS) entry which is preliminary data.</text>
</comment>
<organism evidence="2 3">
    <name type="scientific">Pontiella agarivorans</name>
    <dbReference type="NCBI Taxonomy" id="3038953"/>
    <lineage>
        <taxon>Bacteria</taxon>
        <taxon>Pseudomonadati</taxon>
        <taxon>Kiritimatiellota</taxon>
        <taxon>Kiritimatiellia</taxon>
        <taxon>Kiritimatiellales</taxon>
        <taxon>Pontiellaceae</taxon>
        <taxon>Pontiella</taxon>
    </lineage>
</organism>
<protein>
    <submittedName>
        <fullName evidence="2">Aldo/keto reductase</fullName>
        <ecNumber evidence="2">1.1.1.-</ecNumber>
    </submittedName>
</protein>
<evidence type="ECO:0000259" key="1">
    <source>
        <dbReference type="Pfam" id="PF00248"/>
    </source>
</evidence>
<sequence>MPELNRNEALKALAGVVVAGSAIAKAEGKQVTTAGSLPLVELGNTGIRTSRLAQGTGTGGVRRQSKHTKDGFENFVNLMIHAYDRGIRFYDLADQYGSHFYFREALRTIPREQVTLLSKIQVNFDSDNPAKLTPAEQRRFAANAIDRFRLELQVDVIDVLLLHNVQSANWDAELAGYMDVMSEYKQRGVIRATGMSCHTLVALKRAAELDWVDVALTRINPYGKAMDGPVNEVMPVQQKLKDRGASVIGMKIFGAGRLVDKRDECMEFAQNLDYLDAMTIGSLTPEQIDDNIRLMEKYPVAM</sequence>
<reference evidence="2 3" key="1">
    <citation type="journal article" date="2024" name="Appl. Environ. Microbiol.">
        <title>Pontiella agarivorans sp. nov., a novel marine anaerobic bacterium capable of degrading macroalgal polysaccharides and fixing nitrogen.</title>
        <authorList>
            <person name="Liu N."/>
            <person name="Kivenson V."/>
            <person name="Peng X."/>
            <person name="Cui Z."/>
            <person name="Lankiewicz T.S."/>
            <person name="Gosselin K.M."/>
            <person name="English C.J."/>
            <person name="Blair E.M."/>
            <person name="O'Malley M.A."/>
            <person name="Valentine D.L."/>
        </authorList>
    </citation>
    <scope>NUCLEOTIDE SEQUENCE [LARGE SCALE GENOMIC DNA]</scope>
    <source>
        <strain evidence="2 3">NLcol2</strain>
    </source>
</reference>
<dbReference type="PANTHER" id="PTHR43312:SF1">
    <property type="entry name" value="NADP-DEPENDENT OXIDOREDUCTASE DOMAIN-CONTAINING PROTEIN"/>
    <property type="match status" value="1"/>
</dbReference>
<gene>
    <name evidence="2" type="ORF">P9H32_10650</name>
</gene>
<dbReference type="EMBL" id="JARVCO010000010">
    <property type="protein sequence ID" value="MDZ8119083.1"/>
    <property type="molecule type" value="Genomic_DNA"/>
</dbReference>
<keyword evidence="2" id="KW-0560">Oxidoreductase</keyword>
<dbReference type="Gene3D" id="3.20.20.100">
    <property type="entry name" value="NADP-dependent oxidoreductase domain"/>
    <property type="match status" value="1"/>
</dbReference>
<dbReference type="SUPFAM" id="SSF51430">
    <property type="entry name" value="NAD(P)-linked oxidoreductase"/>
    <property type="match status" value="1"/>
</dbReference>
<dbReference type="Pfam" id="PF00248">
    <property type="entry name" value="Aldo_ket_red"/>
    <property type="match status" value="1"/>
</dbReference>
<feature type="domain" description="NADP-dependent oxidoreductase" evidence="1">
    <location>
        <begin position="65"/>
        <end position="264"/>
    </location>
</feature>
<dbReference type="CDD" id="cd19100">
    <property type="entry name" value="AKR_unchar"/>
    <property type="match status" value="1"/>
</dbReference>
<name>A0ABU5MY41_9BACT</name>
<dbReference type="GO" id="GO:0016491">
    <property type="term" value="F:oxidoreductase activity"/>
    <property type="evidence" value="ECO:0007669"/>
    <property type="project" value="UniProtKB-KW"/>
</dbReference>
<dbReference type="InterPro" id="IPR036812">
    <property type="entry name" value="NAD(P)_OxRdtase_dom_sf"/>
</dbReference>